<evidence type="ECO:0000313" key="1">
    <source>
        <dbReference type="EMBL" id="RXI40471.1"/>
    </source>
</evidence>
<reference evidence="1 2" key="1">
    <citation type="submission" date="2017-09" db="EMBL/GenBank/DDBJ databases">
        <title>Genomics of the genus Arcobacter.</title>
        <authorList>
            <person name="Perez-Cataluna A."/>
            <person name="Figueras M.J."/>
            <person name="Salas-Masso N."/>
        </authorList>
    </citation>
    <scope>NUCLEOTIDE SEQUENCE [LARGE SCALE GENOMIC DNA]</scope>
    <source>
        <strain evidence="1 2">CECT 7834</strain>
    </source>
</reference>
<name>A0A6M8NWL3_9BACT</name>
<dbReference type="EMBL" id="NXII01000010">
    <property type="protein sequence ID" value="RXI40471.1"/>
    <property type="molecule type" value="Genomic_DNA"/>
</dbReference>
<protein>
    <submittedName>
        <fullName evidence="1">Uncharacterized protein</fullName>
    </submittedName>
</protein>
<dbReference type="AlphaFoldDB" id="A0A6M8NWL3"/>
<organism evidence="1 2">
    <name type="scientific">Arcobacter cloacae</name>
    <dbReference type="NCBI Taxonomy" id="1054034"/>
    <lineage>
        <taxon>Bacteria</taxon>
        <taxon>Pseudomonadati</taxon>
        <taxon>Campylobacterota</taxon>
        <taxon>Epsilonproteobacteria</taxon>
        <taxon>Campylobacterales</taxon>
        <taxon>Arcobacteraceae</taxon>
        <taxon>Arcobacter</taxon>
    </lineage>
</organism>
<keyword evidence="2" id="KW-1185">Reference proteome</keyword>
<accession>A0A6M8NWL3</accession>
<sequence length="88" mass="10263">METLKIRKNFLLDREVIEKAEVVLKQKHKNFTEAINLYFQAIAKDPTILEKVEETVSRRTGSFIGLLDNKIGDEDFKSMKMVHHEDIS</sequence>
<evidence type="ECO:0000313" key="2">
    <source>
        <dbReference type="Proteomes" id="UP000290378"/>
    </source>
</evidence>
<dbReference type="Proteomes" id="UP000290378">
    <property type="component" value="Unassembled WGS sequence"/>
</dbReference>
<dbReference type="RefSeq" id="WP_129013795.1">
    <property type="nucleotide sequence ID" value="NZ_CBCSEI010000010.1"/>
</dbReference>
<comment type="caution">
    <text evidence="1">The sequence shown here is derived from an EMBL/GenBank/DDBJ whole genome shotgun (WGS) entry which is preliminary data.</text>
</comment>
<gene>
    <name evidence="1" type="ORF">CP963_08760</name>
</gene>
<proteinExistence type="predicted"/>